<keyword evidence="15 19" id="KW-0472">Membrane</keyword>
<comment type="pathway">
    <text evidence="3 18">Phospholipid metabolism; CDP-diacylglycerol biosynthesis; CDP-diacylglycerol from sn-glycerol 3-phosphate: step 3/3.</text>
</comment>
<keyword evidence="21" id="KW-1185">Reference proteome</keyword>
<feature type="transmembrane region" description="Helical" evidence="19">
    <location>
        <begin position="28"/>
        <end position="44"/>
    </location>
</feature>
<proteinExistence type="inferred from homology"/>
<keyword evidence="14" id="KW-0443">Lipid metabolism</keyword>
<evidence type="ECO:0000256" key="6">
    <source>
        <dbReference type="ARBA" id="ARBA00012487"/>
    </source>
</evidence>
<evidence type="ECO:0000256" key="12">
    <source>
        <dbReference type="ARBA" id="ARBA00022695"/>
    </source>
</evidence>
<feature type="transmembrane region" description="Helical" evidence="19">
    <location>
        <begin position="56"/>
        <end position="73"/>
    </location>
</feature>
<evidence type="ECO:0000256" key="13">
    <source>
        <dbReference type="ARBA" id="ARBA00022989"/>
    </source>
</evidence>
<keyword evidence="13 19" id="KW-1133">Transmembrane helix</keyword>
<evidence type="ECO:0000256" key="7">
    <source>
        <dbReference type="ARBA" id="ARBA00019373"/>
    </source>
</evidence>
<comment type="subcellular location">
    <subcellularLocation>
        <location evidence="2">Cell membrane</location>
        <topology evidence="2">Multi-pass membrane protein</topology>
    </subcellularLocation>
</comment>
<gene>
    <name evidence="20" type="ORF">ABVT43_06295</name>
</gene>
<evidence type="ECO:0000256" key="14">
    <source>
        <dbReference type="ARBA" id="ARBA00023098"/>
    </source>
</evidence>
<evidence type="ECO:0000256" key="18">
    <source>
        <dbReference type="RuleBase" id="RU003938"/>
    </source>
</evidence>
<feature type="transmembrane region" description="Helical" evidence="19">
    <location>
        <begin position="126"/>
        <end position="145"/>
    </location>
</feature>
<reference evidence="20 21" key="1">
    <citation type="submission" date="2024-06" db="EMBL/GenBank/DDBJ databases">
        <authorList>
            <person name="Li F."/>
        </authorList>
    </citation>
    <scope>NUCLEOTIDE SEQUENCE [LARGE SCALE GENOMIC DNA]</scope>
    <source>
        <strain evidence="20 21">GXAS 311</strain>
    </source>
</reference>
<name>A0ABV2BS67_9GAMM</name>
<keyword evidence="9" id="KW-0444">Lipid biosynthesis</keyword>
<comment type="similarity">
    <text evidence="5 18">Belongs to the CDS family.</text>
</comment>
<feature type="transmembrane region" description="Helical" evidence="19">
    <location>
        <begin position="272"/>
        <end position="291"/>
    </location>
</feature>
<dbReference type="PANTHER" id="PTHR46382:SF1">
    <property type="entry name" value="PHOSPHATIDATE CYTIDYLYLTRANSFERASE"/>
    <property type="match status" value="1"/>
</dbReference>
<keyword evidence="8" id="KW-1003">Cell membrane</keyword>
<evidence type="ECO:0000256" key="8">
    <source>
        <dbReference type="ARBA" id="ARBA00022475"/>
    </source>
</evidence>
<dbReference type="PANTHER" id="PTHR46382">
    <property type="entry name" value="PHOSPHATIDATE CYTIDYLYLTRANSFERASE"/>
    <property type="match status" value="1"/>
</dbReference>
<evidence type="ECO:0000256" key="10">
    <source>
        <dbReference type="ARBA" id="ARBA00022679"/>
    </source>
</evidence>
<accession>A0ABV2BS67</accession>
<keyword evidence="17" id="KW-1208">Phospholipid metabolism</keyword>
<comment type="catalytic activity">
    <reaction evidence="1 18">
        <text>a 1,2-diacyl-sn-glycero-3-phosphate + CTP + H(+) = a CDP-1,2-diacyl-sn-glycerol + diphosphate</text>
        <dbReference type="Rhea" id="RHEA:16229"/>
        <dbReference type="ChEBI" id="CHEBI:15378"/>
        <dbReference type="ChEBI" id="CHEBI:33019"/>
        <dbReference type="ChEBI" id="CHEBI:37563"/>
        <dbReference type="ChEBI" id="CHEBI:58332"/>
        <dbReference type="ChEBI" id="CHEBI:58608"/>
        <dbReference type="EC" id="2.7.7.41"/>
    </reaction>
</comment>
<feature type="transmembrane region" description="Helical" evidence="19">
    <location>
        <begin position="199"/>
        <end position="220"/>
    </location>
</feature>
<dbReference type="Pfam" id="PF01148">
    <property type="entry name" value="CTP_transf_1"/>
    <property type="match status" value="1"/>
</dbReference>
<evidence type="ECO:0000256" key="4">
    <source>
        <dbReference type="ARBA" id="ARBA00005189"/>
    </source>
</evidence>
<sequence>MLKQRIITALLLLPVVLGLVLNTQLNYFAGALAVIVYLLSLEWAKLAGFNRNISQTGYALCVSSIVLTVWYLADKLFVWPSPSWPYALVWDYPMLLLGLGVIGFVGSIIVVVGYSEIPKWWANKFVVSLFGVLLLPAFFVAFISIRNVGVLDNFYRGGLFLLLMFCIVWAADTGAFIIGKLFGKHKLAPIVSPNKTWEGAVGGFVFSFLTAWIGANWLGIEIHDPVIYSIIAVLMAIFSVMGDLFESALKREVGIKDTGNLLPGHGGLLDRLDSTIIVAPLFFLAFSYFGWFR</sequence>
<evidence type="ECO:0000256" key="16">
    <source>
        <dbReference type="ARBA" id="ARBA00023209"/>
    </source>
</evidence>
<keyword evidence="10 18" id="KW-0808">Transferase</keyword>
<dbReference type="Proteomes" id="UP001548189">
    <property type="component" value="Unassembled WGS sequence"/>
</dbReference>
<dbReference type="EC" id="2.7.7.41" evidence="6 18"/>
<evidence type="ECO:0000313" key="21">
    <source>
        <dbReference type="Proteomes" id="UP001548189"/>
    </source>
</evidence>
<feature type="transmembrane region" description="Helical" evidence="19">
    <location>
        <begin position="93"/>
        <end position="114"/>
    </location>
</feature>
<feature type="transmembrane region" description="Helical" evidence="19">
    <location>
        <begin position="226"/>
        <end position="245"/>
    </location>
</feature>
<keyword evidence="12 18" id="KW-0548">Nucleotidyltransferase</keyword>
<evidence type="ECO:0000256" key="1">
    <source>
        <dbReference type="ARBA" id="ARBA00001698"/>
    </source>
</evidence>
<evidence type="ECO:0000256" key="17">
    <source>
        <dbReference type="ARBA" id="ARBA00023264"/>
    </source>
</evidence>
<dbReference type="EMBL" id="JBEVCJ010000005">
    <property type="protein sequence ID" value="MET1254726.1"/>
    <property type="molecule type" value="Genomic_DNA"/>
</dbReference>
<evidence type="ECO:0000256" key="19">
    <source>
        <dbReference type="SAM" id="Phobius"/>
    </source>
</evidence>
<evidence type="ECO:0000256" key="9">
    <source>
        <dbReference type="ARBA" id="ARBA00022516"/>
    </source>
</evidence>
<dbReference type="RefSeq" id="WP_353874319.1">
    <property type="nucleotide sequence ID" value="NZ_JBEVCJ010000005.1"/>
</dbReference>
<dbReference type="InterPro" id="IPR000374">
    <property type="entry name" value="PC_trans"/>
</dbReference>
<dbReference type="GO" id="GO:0004605">
    <property type="term" value="F:phosphatidate cytidylyltransferase activity"/>
    <property type="evidence" value="ECO:0007669"/>
    <property type="project" value="UniProtKB-EC"/>
</dbReference>
<comment type="pathway">
    <text evidence="4">Lipid metabolism.</text>
</comment>
<organism evidence="20 21">
    <name type="scientific">Aliikangiella maris</name>
    <dbReference type="NCBI Taxonomy" id="3162458"/>
    <lineage>
        <taxon>Bacteria</taxon>
        <taxon>Pseudomonadati</taxon>
        <taxon>Pseudomonadota</taxon>
        <taxon>Gammaproteobacteria</taxon>
        <taxon>Oceanospirillales</taxon>
        <taxon>Pleioneaceae</taxon>
        <taxon>Aliikangiella</taxon>
    </lineage>
</organism>
<evidence type="ECO:0000256" key="15">
    <source>
        <dbReference type="ARBA" id="ARBA00023136"/>
    </source>
</evidence>
<evidence type="ECO:0000256" key="2">
    <source>
        <dbReference type="ARBA" id="ARBA00004651"/>
    </source>
</evidence>
<evidence type="ECO:0000256" key="5">
    <source>
        <dbReference type="ARBA" id="ARBA00010185"/>
    </source>
</evidence>
<evidence type="ECO:0000256" key="3">
    <source>
        <dbReference type="ARBA" id="ARBA00005119"/>
    </source>
</evidence>
<dbReference type="PROSITE" id="PS01315">
    <property type="entry name" value="CDS"/>
    <property type="match status" value="1"/>
</dbReference>
<keyword evidence="16" id="KW-0594">Phospholipid biosynthesis</keyword>
<keyword evidence="11 18" id="KW-0812">Transmembrane</keyword>
<protein>
    <recommendedName>
        <fullName evidence="7 18">Phosphatidate cytidylyltransferase</fullName>
        <ecNumber evidence="6 18">2.7.7.41</ecNumber>
    </recommendedName>
</protein>
<evidence type="ECO:0000256" key="11">
    <source>
        <dbReference type="ARBA" id="ARBA00022692"/>
    </source>
</evidence>
<feature type="transmembrane region" description="Helical" evidence="19">
    <location>
        <begin position="157"/>
        <end position="178"/>
    </location>
</feature>
<evidence type="ECO:0000313" key="20">
    <source>
        <dbReference type="EMBL" id="MET1254726.1"/>
    </source>
</evidence>
<comment type="caution">
    <text evidence="20">The sequence shown here is derived from an EMBL/GenBank/DDBJ whole genome shotgun (WGS) entry which is preliminary data.</text>
</comment>